<keyword evidence="2" id="KW-1185">Reference proteome</keyword>
<name>A0A6N9HE95_9BURK</name>
<evidence type="ECO:0000313" key="1">
    <source>
        <dbReference type="EMBL" id="MYN01567.1"/>
    </source>
</evidence>
<sequence length="71" mass="7687">MISVAEIAAAIEFVRGLRVAHGALLACPVSRLQVRFRLGYQHACRLAAALEAQGFWEIVVTPSGLRGARLK</sequence>
<dbReference type="AlphaFoldDB" id="A0A6N9HE95"/>
<proteinExistence type="predicted"/>
<gene>
    <name evidence="1" type="ORF">GTP41_05595</name>
</gene>
<comment type="caution">
    <text evidence="1">The sequence shown here is derived from an EMBL/GenBank/DDBJ whole genome shotgun (WGS) entry which is preliminary data.</text>
</comment>
<dbReference type="Gene3D" id="1.10.10.10">
    <property type="entry name" value="Winged helix-like DNA-binding domain superfamily/Winged helix DNA-binding domain"/>
    <property type="match status" value="1"/>
</dbReference>
<evidence type="ECO:0008006" key="3">
    <source>
        <dbReference type="Google" id="ProtNLM"/>
    </source>
</evidence>
<organism evidence="1 2">
    <name type="scientific">Pseudoduganella guangdongensis</name>
    <dbReference type="NCBI Taxonomy" id="2692179"/>
    <lineage>
        <taxon>Bacteria</taxon>
        <taxon>Pseudomonadati</taxon>
        <taxon>Pseudomonadota</taxon>
        <taxon>Betaproteobacteria</taxon>
        <taxon>Burkholderiales</taxon>
        <taxon>Oxalobacteraceae</taxon>
        <taxon>Telluria group</taxon>
        <taxon>Pseudoduganella</taxon>
    </lineage>
</organism>
<reference evidence="1 2" key="1">
    <citation type="submission" date="2019-12" db="EMBL/GenBank/DDBJ databases">
        <title>Novel species isolated from a subtropical stream in China.</title>
        <authorList>
            <person name="Lu H."/>
        </authorList>
    </citation>
    <scope>NUCLEOTIDE SEQUENCE [LARGE SCALE GENOMIC DNA]</scope>
    <source>
        <strain evidence="1 2">DS3</strain>
    </source>
</reference>
<accession>A0A6N9HE95</accession>
<dbReference type="EMBL" id="WWCJ01000003">
    <property type="protein sequence ID" value="MYN01567.1"/>
    <property type="molecule type" value="Genomic_DNA"/>
</dbReference>
<evidence type="ECO:0000313" key="2">
    <source>
        <dbReference type="Proteomes" id="UP000448575"/>
    </source>
</evidence>
<dbReference type="RefSeq" id="WP_161024577.1">
    <property type="nucleotide sequence ID" value="NZ_WWCJ01000003.1"/>
</dbReference>
<dbReference type="Proteomes" id="UP000448575">
    <property type="component" value="Unassembled WGS sequence"/>
</dbReference>
<dbReference type="InterPro" id="IPR036388">
    <property type="entry name" value="WH-like_DNA-bd_sf"/>
</dbReference>
<protein>
    <recommendedName>
        <fullName evidence="3">FtsK gamma domain-containing protein</fullName>
    </recommendedName>
</protein>